<dbReference type="InterPro" id="IPR045095">
    <property type="entry name" value="ACDP"/>
</dbReference>
<gene>
    <name evidence="1" type="ORF">RJ641_015041</name>
</gene>
<reference evidence="1 2" key="1">
    <citation type="submission" date="2023-12" db="EMBL/GenBank/DDBJ databases">
        <title>A high-quality genome assembly for Dillenia turbinata (Dilleniales).</title>
        <authorList>
            <person name="Chanderbali A."/>
        </authorList>
    </citation>
    <scope>NUCLEOTIDE SEQUENCE [LARGE SCALE GENOMIC DNA]</scope>
    <source>
        <strain evidence="1">LSX21</strain>
        <tissue evidence="1">Leaf</tissue>
    </source>
</reference>
<proteinExistence type="predicted"/>
<evidence type="ECO:0008006" key="3">
    <source>
        <dbReference type="Google" id="ProtNLM"/>
    </source>
</evidence>
<dbReference type="GO" id="GO:0030026">
    <property type="term" value="P:intracellular manganese ion homeostasis"/>
    <property type="evidence" value="ECO:0007669"/>
    <property type="project" value="TreeGrafter"/>
</dbReference>
<dbReference type="AlphaFoldDB" id="A0AAN8Z5I0"/>
<sequence length="95" mass="10791">MMRLPSLLEHFELAKKTARVAMTPISKAFSLYLDGTLNLDTLNAIITMGQSRIPVYFGSLTNIVGLILVKNLLVVDPDEDVLIRRMMIRKILRYV</sequence>
<dbReference type="Proteomes" id="UP001370490">
    <property type="component" value="Unassembled WGS sequence"/>
</dbReference>
<dbReference type="GO" id="GO:0005737">
    <property type="term" value="C:cytoplasm"/>
    <property type="evidence" value="ECO:0007669"/>
    <property type="project" value="TreeGrafter"/>
</dbReference>
<dbReference type="GO" id="GO:0010960">
    <property type="term" value="P:magnesium ion homeostasis"/>
    <property type="evidence" value="ECO:0007669"/>
    <property type="project" value="InterPro"/>
</dbReference>
<comment type="caution">
    <text evidence="1">The sequence shown here is derived from an EMBL/GenBank/DDBJ whole genome shotgun (WGS) entry which is preliminary data.</text>
</comment>
<protein>
    <recommendedName>
        <fullName evidence="3">CBS domain-containing protein</fullName>
    </recommendedName>
</protein>
<dbReference type="InterPro" id="IPR046342">
    <property type="entry name" value="CBS_dom_sf"/>
</dbReference>
<dbReference type="EMBL" id="JBAMMX010000020">
    <property type="protein sequence ID" value="KAK6921363.1"/>
    <property type="molecule type" value="Genomic_DNA"/>
</dbReference>
<accession>A0AAN8Z5I0</accession>
<evidence type="ECO:0000313" key="2">
    <source>
        <dbReference type="Proteomes" id="UP001370490"/>
    </source>
</evidence>
<dbReference type="PANTHER" id="PTHR12064">
    <property type="entry name" value="METAL TRANSPORTER CNNM"/>
    <property type="match status" value="1"/>
</dbReference>
<keyword evidence="2" id="KW-1185">Reference proteome</keyword>
<evidence type="ECO:0000313" key="1">
    <source>
        <dbReference type="EMBL" id="KAK6921363.1"/>
    </source>
</evidence>
<dbReference type="Gene3D" id="3.10.580.10">
    <property type="entry name" value="CBS-domain"/>
    <property type="match status" value="1"/>
</dbReference>
<organism evidence="1 2">
    <name type="scientific">Dillenia turbinata</name>
    <dbReference type="NCBI Taxonomy" id="194707"/>
    <lineage>
        <taxon>Eukaryota</taxon>
        <taxon>Viridiplantae</taxon>
        <taxon>Streptophyta</taxon>
        <taxon>Embryophyta</taxon>
        <taxon>Tracheophyta</taxon>
        <taxon>Spermatophyta</taxon>
        <taxon>Magnoliopsida</taxon>
        <taxon>eudicotyledons</taxon>
        <taxon>Gunneridae</taxon>
        <taxon>Pentapetalae</taxon>
        <taxon>Dilleniales</taxon>
        <taxon>Dilleniaceae</taxon>
        <taxon>Dillenia</taxon>
    </lineage>
</organism>
<name>A0AAN8Z5I0_9MAGN</name>
<dbReference type="PANTHER" id="PTHR12064:SF76">
    <property type="entry name" value="CNNM TRANSMEMBRANE DOMAIN-CONTAINING PROTEIN"/>
    <property type="match status" value="1"/>
</dbReference>